<gene>
    <name evidence="1" type="ORF">BV22DRAFT_1011797</name>
</gene>
<organism evidence="1 2">
    <name type="scientific">Leucogyrophana mollusca</name>
    <dbReference type="NCBI Taxonomy" id="85980"/>
    <lineage>
        <taxon>Eukaryota</taxon>
        <taxon>Fungi</taxon>
        <taxon>Dikarya</taxon>
        <taxon>Basidiomycota</taxon>
        <taxon>Agaricomycotina</taxon>
        <taxon>Agaricomycetes</taxon>
        <taxon>Agaricomycetidae</taxon>
        <taxon>Boletales</taxon>
        <taxon>Boletales incertae sedis</taxon>
        <taxon>Leucogyrophana</taxon>
    </lineage>
</organism>
<sequence>MRRPPARSAFSEGEADQSGLTSSDTFFDIGAAPARSAAELRVALGNSNSRLKPRASILPPQSLRKTASTGDLGTVFPSVALEKAKSRARIEVDIVLESDTCVQGSYLKGLVKIHVRKCLKKDSPLLLARGKIRVVGFECIPLEDNRCTFYQRSALLSEVTTCSQDLYKGAPDQDGWAEAKEGIHVMPFAMLLPVDGSCGTPKGILNIHSGVSVRYVAMASIKVRDPKTSKESVAHFYRDCEIWPRLEVALSLAPAPRPLSGEVCKGVFMGGSGKVKFTARLHRLHWVAGQRCTVQLRVVNETKKTIKGATIALIRTTTVFRPHPHLAAGNGSRIADPDACQTSTMRKQVSEATLEMGQRCAKGHASAKGWWTGVAPGQTSEFSHHILLPADALSVARVRLLEVEYTLRVSVTAGSMGSDVHVILPIRIVNFVSLDPPHSSPL</sequence>
<accession>A0ACB8BIT2</accession>
<protein>
    <submittedName>
        <fullName evidence="1">E set domain-containing protein</fullName>
    </submittedName>
</protein>
<evidence type="ECO:0000313" key="1">
    <source>
        <dbReference type="EMBL" id="KAH7925219.1"/>
    </source>
</evidence>
<dbReference type="EMBL" id="MU266407">
    <property type="protein sequence ID" value="KAH7925219.1"/>
    <property type="molecule type" value="Genomic_DNA"/>
</dbReference>
<feature type="non-terminal residue" evidence="1">
    <location>
        <position position="442"/>
    </location>
</feature>
<evidence type="ECO:0000313" key="2">
    <source>
        <dbReference type="Proteomes" id="UP000790709"/>
    </source>
</evidence>
<dbReference type="Proteomes" id="UP000790709">
    <property type="component" value="Unassembled WGS sequence"/>
</dbReference>
<proteinExistence type="predicted"/>
<keyword evidence="2" id="KW-1185">Reference proteome</keyword>
<comment type="caution">
    <text evidence="1">The sequence shown here is derived from an EMBL/GenBank/DDBJ whole genome shotgun (WGS) entry which is preliminary data.</text>
</comment>
<name>A0ACB8BIT2_9AGAM</name>
<reference evidence="1" key="1">
    <citation type="journal article" date="2021" name="New Phytol.">
        <title>Evolutionary innovations through gain and loss of genes in the ectomycorrhizal Boletales.</title>
        <authorList>
            <person name="Wu G."/>
            <person name="Miyauchi S."/>
            <person name="Morin E."/>
            <person name="Kuo A."/>
            <person name="Drula E."/>
            <person name="Varga T."/>
            <person name="Kohler A."/>
            <person name="Feng B."/>
            <person name="Cao Y."/>
            <person name="Lipzen A."/>
            <person name="Daum C."/>
            <person name="Hundley H."/>
            <person name="Pangilinan J."/>
            <person name="Johnson J."/>
            <person name="Barry K."/>
            <person name="LaButti K."/>
            <person name="Ng V."/>
            <person name="Ahrendt S."/>
            <person name="Min B."/>
            <person name="Choi I.G."/>
            <person name="Park H."/>
            <person name="Plett J.M."/>
            <person name="Magnuson J."/>
            <person name="Spatafora J.W."/>
            <person name="Nagy L.G."/>
            <person name="Henrissat B."/>
            <person name="Grigoriev I.V."/>
            <person name="Yang Z.L."/>
            <person name="Xu J."/>
            <person name="Martin F.M."/>
        </authorList>
    </citation>
    <scope>NUCLEOTIDE SEQUENCE</scope>
    <source>
        <strain evidence="1">KUC20120723A-06</strain>
    </source>
</reference>